<dbReference type="Gene3D" id="1.25.10.10">
    <property type="entry name" value="Leucine-rich Repeat Variant"/>
    <property type="match status" value="1"/>
</dbReference>
<dbReference type="OrthoDB" id="682874at2759"/>
<dbReference type="EMBL" id="PQIB02000004">
    <property type="protein sequence ID" value="RLN24859.1"/>
    <property type="molecule type" value="Genomic_DNA"/>
</dbReference>
<dbReference type="PANTHER" id="PTHR33115">
    <property type="entry name" value="ARM REPEAT SUPERFAMILY PROTEIN"/>
    <property type="match status" value="1"/>
</dbReference>
<protein>
    <submittedName>
        <fullName evidence="1">Uncharacterized protein</fullName>
    </submittedName>
</protein>
<gene>
    <name evidence="1" type="ORF">C2845_PM07G15920</name>
</gene>
<dbReference type="Proteomes" id="UP000275267">
    <property type="component" value="Unassembled WGS sequence"/>
</dbReference>
<dbReference type="InterPro" id="IPR016024">
    <property type="entry name" value="ARM-type_fold"/>
</dbReference>
<reference evidence="2" key="1">
    <citation type="journal article" date="2019" name="Nat. Commun.">
        <title>The genome of broomcorn millet.</title>
        <authorList>
            <person name="Zou C."/>
            <person name="Miki D."/>
            <person name="Li D."/>
            <person name="Tang Q."/>
            <person name="Xiao L."/>
            <person name="Rajput S."/>
            <person name="Deng P."/>
            <person name="Jia W."/>
            <person name="Huang R."/>
            <person name="Zhang M."/>
            <person name="Sun Y."/>
            <person name="Hu J."/>
            <person name="Fu X."/>
            <person name="Schnable P.S."/>
            <person name="Li F."/>
            <person name="Zhang H."/>
            <person name="Feng B."/>
            <person name="Zhu X."/>
            <person name="Liu R."/>
            <person name="Schnable J.C."/>
            <person name="Zhu J.-K."/>
            <person name="Zhang H."/>
        </authorList>
    </citation>
    <scope>NUCLEOTIDE SEQUENCE [LARGE SCALE GENOMIC DNA]</scope>
</reference>
<dbReference type="PANTHER" id="PTHR33115:SF43">
    <property type="entry name" value="BLE2 PROTEIN"/>
    <property type="match status" value="1"/>
</dbReference>
<accession>A0A3L6SQ60</accession>
<dbReference type="SUPFAM" id="SSF48371">
    <property type="entry name" value="ARM repeat"/>
    <property type="match status" value="1"/>
</dbReference>
<proteinExistence type="predicted"/>
<evidence type="ECO:0000313" key="1">
    <source>
        <dbReference type="EMBL" id="RLN24859.1"/>
    </source>
</evidence>
<comment type="caution">
    <text evidence="1">The sequence shown here is derived from an EMBL/GenBank/DDBJ whole genome shotgun (WGS) entry which is preliminary data.</text>
</comment>
<evidence type="ECO:0000313" key="2">
    <source>
        <dbReference type="Proteomes" id="UP000275267"/>
    </source>
</evidence>
<keyword evidence="2" id="KW-1185">Reference proteome</keyword>
<dbReference type="AlphaFoldDB" id="A0A3L6SQ60"/>
<organism evidence="1 2">
    <name type="scientific">Panicum miliaceum</name>
    <name type="common">Proso millet</name>
    <name type="synonym">Broomcorn millet</name>
    <dbReference type="NCBI Taxonomy" id="4540"/>
    <lineage>
        <taxon>Eukaryota</taxon>
        <taxon>Viridiplantae</taxon>
        <taxon>Streptophyta</taxon>
        <taxon>Embryophyta</taxon>
        <taxon>Tracheophyta</taxon>
        <taxon>Spermatophyta</taxon>
        <taxon>Magnoliopsida</taxon>
        <taxon>Liliopsida</taxon>
        <taxon>Poales</taxon>
        <taxon>Poaceae</taxon>
        <taxon>PACMAD clade</taxon>
        <taxon>Panicoideae</taxon>
        <taxon>Panicodae</taxon>
        <taxon>Paniceae</taxon>
        <taxon>Panicinae</taxon>
        <taxon>Panicum</taxon>
        <taxon>Panicum sect. Panicum</taxon>
    </lineage>
</organism>
<dbReference type="InterPro" id="IPR011989">
    <property type="entry name" value="ARM-like"/>
</dbReference>
<dbReference type="STRING" id="4540.A0A3L6SQ60"/>
<name>A0A3L6SQ60_PANMI</name>
<sequence>MLRQELQSSPFLLSNLAAILEDTRSNPQLWKPAMDIIAKLALDKRAGKEIGRTQVITGELMHAFLARCGPANINDDDQSLPMVAGEALANLAMWGAANCSAILEEPGYEVIKDLNSMLCEDEFRDVAASLMQDLCAHCRVKLMSHPDASEHLSSALTTVMGHIMAAEGKQLESLLGLTSEVGDVIRETFVHELESQTNNGVELVQKLVNTLNSSKKPNPEYPRMRRVIVRIMIIIMESCHRTVAKMMEEGTMEGLMEALIKMERTPSKLEKYRVFYGNIGVILESGIPMSDLVARAKALIRRTTTQTVFRSSSNGR</sequence>